<accession>A0A1H6EEQ2</accession>
<proteinExistence type="inferred from homology"/>
<dbReference type="InterPro" id="IPR002655">
    <property type="entry name" value="Acyl-CoA_oxidase_C"/>
</dbReference>
<dbReference type="GO" id="GO:0033540">
    <property type="term" value="P:fatty acid beta-oxidation using acyl-CoA oxidase"/>
    <property type="evidence" value="ECO:0007669"/>
    <property type="project" value="TreeGrafter"/>
</dbReference>
<comment type="cofactor">
    <cofactor evidence="1">
        <name>FAD</name>
        <dbReference type="ChEBI" id="CHEBI:57692"/>
    </cofactor>
</comment>
<organism evidence="8 9">
    <name type="scientific">Nonomuraea solani</name>
    <dbReference type="NCBI Taxonomy" id="1144553"/>
    <lineage>
        <taxon>Bacteria</taxon>
        <taxon>Bacillati</taxon>
        <taxon>Actinomycetota</taxon>
        <taxon>Actinomycetes</taxon>
        <taxon>Streptosporangiales</taxon>
        <taxon>Streptosporangiaceae</taxon>
        <taxon>Nonomuraea</taxon>
    </lineage>
</organism>
<protein>
    <submittedName>
        <fullName evidence="8">Acyl-CoA oxidase</fullName>
    </submittedName>
</protein>
<evidence type="ECO:0000256" key="3">
    <source>
        <dbReference type="ARBA" id="ARBA00022630"/>
    </source>
</evidence>
<dbReference type="GO" id="GO:0055088">
    <property type="term" value="P:lipid homeostasis"/>
    <property type="evidence" value="ECO:0007669"/>
    <property type="project" value="TreeGrafter"/>
</dbReference>
<keyword evidence="5" id="KW-0560">Oxidoreductase</keyword>
<comment type="similarity">
    <text evidence="2">Belongs to the acyl-CoA oxidase family.</text>
</comment>
<keyword evidence="9" id="KW-1185">Reference proteome</keyword>
<dbReference type="PANTHER" id="PTHR10909">
    <property type="entry name" value="ELECTRON TRANSPORT OXIDOREDUCTASE"/>
    <property type="match status" value="1"/>
</dbReference>
<dbReference type="EMBL" id="FNVT01000009">
    <property type="protein sequence ID" value="SEG95436.1"/>
    <property type="molecule type" value="Genomic_DNA"/>
</dbReference>
<dbReference type="InterPro" id="IPR055060">
    <property type="entry name" value="ACOX_C_alpha1"/>
</dbReference>
<dbReference type="InterPro" id="IPR046373">
    <property type="entry name" value="Acyl-CoA_Oxase/DH_mid-dom_sf"/>
</dbReference>
<dbReference type="SUPFAM" id="SSF47203">
    <property type="entry name" value="Acyl-CoA dehydrogenase C-terminal domain-like"/>
    <property type="match status" value="2"/>
</dbReference>
<dbReference type="GO" id="GO:0005504">
    <property type="term" value="F:fatty acid binding"/>
    <property type="evidence" value="ECO:0007669"/>
    <property type="project" value="TreeGrafter"/>
</dbReference>
<dbReference type="GO" id="GO:0003997">
    <property type="term" value="F:acyl-CoA oxidase activity"/>
    <property type="evidence" value="ECO:0007669"/>
    <property type="project" value="InterPro"/>
</dbReference>
<keyword evidence="4" id="KW-0274">FAD</keyword>
<dbReference type="SUPFAM" id="SSF56645">
    <property type="entry name" value="Acyl-CoA dehydrogenase NM domain-like"/>
    <property type="match status" value="1"/>
</dbReference>
<dbReference type="Pfam" id="PF22924">
    <property type="entry name" value="ACOX_C_alpha1"/>
    <property type="match status" value="1"/>
</dbReference>
<dbReference type="RefSeq" id="WP_103959334.1">
    <property type="nucleotide sequence ID" value="NZ_FNVT01000009.1"/>
</dbReference>
<evidence type="ECO:0000313" key="8">
    <source>
        <dbReference type="EMBL" id="SEG95436.1"/>
    </source>
</evidence>
<evidence type="ECO:0000256" key="2">
    <source>
        <dbReference type="ARBA" id="ARBA00006288"/>
    </source>
</evidence>
<dbReference type="InterPro" id="IPR036250">
    <property type="entry name" value="AcylCo_DH-like_C"/>
</dbReference>
<evidence type="ECO:0000256" key="4">
    <source>
        <dbReference type="ARBA" id="ARBA00022827"/>
    </source>
</evidence>
<gene>
    <name evidence="8" type="ORF">SAMN05444920_10965</name>
</gene>
<dbReference type="OrthoDB" id="1144545at2"/>
<reference evidence="8 9" key="1">
    <citation type="submission" date="2016-10" db="EMBL/GenBank/DDBJ databases">
        <authorList>
            <person name="de Groot N.N."/>
        </authorList>
    </citation>
    <scope>NUCLEOTIDE SEQUENCE [LARGE SCALE GENOMIC DNA]</scope>
    <source>
        <strain evidence="8 9">CGMCC 4.7037</strain>
    </source>
</reference>
<dbReference type="Gene3D" id="1.20.140.10">
    <property type="entry name" value="Butyryl-CoA Dehydrogenase, subunit A, domain 3"/>
    <property type="match status" value="2"/>
</dbReference>
<feature type="domain" description="Acyl-CoA oxidase C-alpha1" evidence="7">
    <location>
        <begin position="283"/>
        <end position="434"/>
    </location>
</feature>
<dbReference type="AlphaFoldDB" id="A0A1H6EEQ2"/>
<name>A0A1H6EEQ2_9ACTN</name>
<evidence type="ECO:0000259" key="7">
    <source>
        <dbReference type="Pfam" id="PF22924"/>
    </source>
</evidence>
<evidence type="ECO:0000313" key="9">
    <source>
        <dbReference type="Proteomes" id="UP000236732"/>
    </source>
</evidence>
<sequence length="621" mass="67220">MTSTSTSLPLRGLNDLADLGDLDVLLTDPAFTEPAPPAGPERHARTYRRLAALGRHLGGVRALHERPDRMLAALEWAATVDPSLFLAGMVQHAVCAEGLLSVERPGAHLSGLIDRLDRQEAFGCILITELGWGNSHLSPATEAHFDPESRDFVLRTPEPAAAKFMAGVARADGRGRVGAVFARLMVGGEPCGVFPFAVYVHDGERPADGVTIRALPETTAVPLDYALVTFDGTRVPYDAWVRDNAEISPDGFFHDPLGDPERRLVRSLSVSSNASTSAAVALAAAARASVTVGLRYAGRRRTMGRLGADMPVLRYDTQREALYGALAETYACDLLVSSVREDYLLRRSAADDGDHQRPERPVWAPWTSVNREQALAKVAAVHALERAAGVSRARSGAQGLLAVNRLLEYEGLAHVFQAAAGDNLLIRLDAGKQLVEDAAYDPPPVSTLRPTDYSEPATPEMARALAVAREREMLRTLRRRSTERAEQDGRSPFDLWNPLLPHLVRLADAHIERLTLDCFAMNVARCDDPAALAALRPLQELYGAELLERNLGWHLEHLTISPADAAEVHRARERALEAVHPHVPALVEGLGIPGARLRAPIAEPDYVAAVTAACSPPSKIA</sequence>
<dbReference type="InterPro" id="IPR012258">
    <property type="entry name" value="Acyl-CoA_oxidase"/>
</dbReference>
<dbReference type="Gene3D" id="2.40.110.10">
    <property type="entry name" value="Butyryl-CoA Dehydrogenase, subunit A, domain 2"/>
    <property type="match status" value="1"/>
</dbReference>
<keyword evidence="3" id="KW-0285">Flavoprotein</keyword>
<dbReference type="PANTHER" id="PTHR10909:SF382">
    <property type="entry name" value="ACYL-COENZYME A OXIDASE"/>
    <property type="match status" value="1"/>
</dbReference>
<dbReference type="Proteomes" id="UP000236732">
    <property type="component" value="Unassembled WGS sequence"/>
</dbReference>
<dbReference type="InterPro" id="IPR009100">
    <property type="entry name" value="AcylCoA_DH/oxidase_NM_dom_sf"/>
</dbReference>
<evidence type="ECO:0000256" key="5">
    <source>
        <dbReference type="ARBA" id="ARBA00023002"/>
    </source>
</evidence>
<dbReference type="Pfam" id="PF01756">
    <property type="entry name" value="ACOX"/>
    <property type="match status" value="1"/>
</dbReference>
<feature type="domain" description="Acyl-CoA oxidase C-terminal" evidence="6">
    <location>
        <begin position="482"/>
        <end position="603"/>
    </location>
</feature>
<evidence type="ECO:0000256" key="1">
    <source>
        <dbReference type="ARBA" id="ARBA00001974"/>
    </source>
</evidence>
<dbReference type="GO" id="GO:0071949">
    <property type="term" value="F:FAD binding"/>
    <property type="evidence" value="ECO:0007669"/>
    <property type="project" value="InterPro"/>
</dbReference>
<evidence type="ECO:0000259" key="6">
    <source>
        <dbReference type="Pfam" id="PF01756"/>
    </source>
</evidence>